<comment type="caution">
    <text evidence="1">The sequence shown here is derived from an EMBL/GenBank/DDBJ whole genome shotgun (WGS) entry which is preliminary data.</text>
</comment>
<protein>
    <submittedName>
        <fullName evidence="1">Uncharacterized protein</fullName>
    </submittedName>
</protein>
<sequence>MGKEIAHGFREVWTLRSQLETESIHQLEAIVIQLSGNRSFSPLDCNWLFLRCCYGSVVDYMAFNVCIRYKKGASKMAMSQLKIIELEEGWEFMQKGVPKLQ</sequence>
<dbReference type="EMBL" id="JACEIK010007357">
    <property type="protein sequence ID" value="MCE3050153.1"/>
    <property type="molecule type" value="Genomic_DNA"/>
</dbReference>
<keyword evidence="2" id="KW-1185">Reference proteome</keyword>
<name>A0ABS8WH95_DATST</name>
<accession>A0ABS8WH95</accession>
<organism evidence="1 2">
    <name type="scientific">Datura stramonium</name>
    <name type="common">Jimsonweed</name>
    <name type="synonym">Common thornapple</name>
    <dbReference type="NCBI Taxonomy" id="4076"/>
    <lineage>
        <taxon>Eukaryota</taxon>
        <taxon>Viridiplantae</taxon>
        <taxon>Streptophyta</taxon>
        <taxon>Embryophyta</taxon>
        <taxon>Tracheophyta</taxon>
        <taxon>Spermatophyta</taxon>
        <taxon>Magnoliopsida</taxon>
        <taxon>eudicotyledons</taxon>
        <taxon>Gunneridae</taxon>
        <taxon>Pentapetalae</taxon>
        <taxon>asterids</taxon>
        <taxon>lamiids</taxon>
        <taxon>Solanales</taxon>
        <taxon>Solanaceae</taxon>
        <taxon>Solanoideae</taxon>
        <taxon>Datureae</taxon>
        <taxon>Datura</taxon>
    </lineage>
</organism>
<proteinExistence type="predicted"/>
<dbReference type="Proteomes" id="UP000823775">
    <property type="component" value="Unassembled WGS sequence"/>
</dbReference>
<evidence type="ECO:0000313" key="1">
    <source>
        <dbReference type="EMBL" id="MCE3050153.1"/>
    </source>
</evidence>
<reference evidence="1 2" key="1">
    <citation type="journal article" date="2021" name="BMC Genomics">
        <title>Datura genome reveals duplications of psychoactive alkaloid biosynthetic genes and high mutation rate following tissue culture.</title>
        <authorList>
            <person name="Rajewski A."/>
            <person name="Carter-House D."/>
            <person name="Stajich J."/>
            <person name="Litt A."/>
        </authorList>
    </citation>
    <scope>NUCLEOTIDE SEQUENCE [LARGE SCALE GENOMIC DNA]</scope>
    <source>
        <strain evidence="1">AR-01</strain>
    </source>
</reference>
<evidence type="ECO:0000313" key="2">
    <source>
        <dbReference type="Proteomes" id="UP000823775"/>
    </source>
</evidence>
<gene>
    <name evidence="1" type="ORF">HAX54_046539</name>
</gene>